<dbReference type="AlphaFoldDB" id="A0AA38L8B2"/>
<sequence>SDGEESAWVIVKRDINLEIDENEKLTEHIVELKRNHEDQIKLCEAKLKNESKEHDEITRHLEEQLER</sequence>
<comment type="caution">
    <text evidence="2">The sequence shown here is derived from an EMBL/GenBank/DDBJ whole genome shotgun (WGS) entry which is preliminary data.</text>
</comment>
<evidence type="ECO:0000313" key="3">
    <source>
        <dbReference type="Proteomes" id="UP000824469"/>
    </source>
</evidence>
<evidence type="ECO:0000313" key="2">
    <source>
        <dbReference type="EMBL" id="KAH9315513.1"/>
    </source>
</evidence>
<feature type="non-terminal residue" evidence="2">
    <location>
        <position position="1"/>
    </location>
</feature>
<keyword evidence="3" id="KW-1185">Reference proteome</keyword>
<feature type="coiled-coil region" evidence="1">
    <location>
        <begin position="15"/>
        <end position="67"/>
    </location>
</feature>
<gene>
    <name evidence="2" type="ORF">KI387_024140</name>
</gene>
<dbReference type="EMBL" id="JAHRHJ020000005">
    <property type="protein sequence ID" value="KAH9315513.1"/>
    <property type="molecule type" value="Genomic_DNA"/>
</dbReference>
<proteinExistence type="predicted"/>
<reference evidence="2 3" key="1">
    <citation type="journal article" date="2021" name="Nat. Plants">
        <title>The Taxus genome provides insights into paclitaxel biosynthesis.</title>
        <authorList>
            <person name="Xiong X."/>
            <person name="Gou J."/>
            <person name="Liao Q."/>
            <person name="Li Y."/>
            <person name="Zhou Q."/>
            <person name="Bi G."/>
            <person name="Li C."/>
            <person name="Du R."/>
            <person name="Wang X."/>
            <person name="Sun T."/>
            <person name="Guo L."/>
            <person name="Liang H."/>
            <person name="Lu P."/>
            <person name="Wu Y."/>
            <person name="Zhang Z."/>
            <person name="Ro D.K."/>
            <person name="Shang Y."/>
            <person name="Huang S."/>
            <person name="Yan J."/>
        </authorList>
    </citation>
    <scope>NUCLEOTIDE SEQUENCE [LARGE SCALE GENOMIC DNA]</scope>
    <source>
        <strain evidence="2">Ta-2019</strain>
    </source>
</reference>
<keyword evidence="1" id="KW-0175">Coiled coil</keyword>
<feature type="non-terminal residue" evidence="2">
    <location>
        <position position="67"/>
    </location>
</feature>
<dbReference type="Proteomes" id="UP000824469">
    <property type="component" value="Unassembled WGS sequence"/>
</dbReference>
<name>A0AA38L8B2_TAXCH</name>
<evidence type="ECO:0000256" key="1">
    <source>
        <dbReference type="SAM" id="Coils"/>
    </source>
</evidence>
<protein>
    <submittedName>
        <fullName evidence="2">Uncharacterized protein</fullName>
    </submittedName>
</protein>
<accession>A0AA38L8B2</accession>
<organism evidence="2 3">
    <name type="scientific">Taxus chinensis</name>
    <name type="common">Chinese yew</name>
    <name type="synonym">Taxus wallichiana var. chinensis</name>
    <dbReference type="NCBI Taxonomy" id="29808"/>
    <lineage>
        <taxon>Eukaryota</taxon>
        <taxon>Viridiplantae</taxon>
        <taxon>Streptophyta</taxon>
        <taxon>Embryophyta</taxon>
        <taxon>Tracheophyta</taxon>
        <taxon>Spermatophyta</taxon>
        <taxon>Pinopsida</taxon>
        <taxon>Pinidae</taxon>
        <taxon>Conifers II</taxon>
        <taxon>Cupressales</taxon>
        <taxon>Taxaceae</taxon>
        <taxon>Taxus</taxon>
    </lineage>
</organism>